<evidence type="ECO:0000256" key="9">
    <source>
        <dbReference type="ARBA" id="ARBA00030268"/>
    </source>
</evidence>
<evidence type="ECO:0000256" key="15">
    <source>
        <dbReference type="SAM" id="MobiDB-lite"/>
    </source>
</evidence>
<dbReference type="InterPro" id="IPR002305">
    <property type="entry name" value="aa-tRNA-synth_Ic"/>
</dbReference>
<dbReference type="InterPro" id="IPR002306">
    <property type="entry name" value="Trp-tRNA-ligase"/>
</dbReference>
<dbReference type="AlphaFoldDB" id="A0A6B0QSB5"/>
<feature type="region of interest" description="Disordered" evidence="15">
    <location>
        <begin position="389"/>
        <end position="488"/>
    </location>
</feature>
<reference evidence="16" key="1">
    <citation type="submission" date="2019-10" db="EMBL/GenBank/DDBJ databases">
        <title>The sequence and de novo assembly of the wild yak genome.</title>
        <authorList>
            <person name="Liu Y."/>
        </authorList>
    </citation>
    <scope>NUCLEOTIDE SEQUENCE [LARGE SCALE GENOMIC DNA]</scope>
    <source>
        <strain evidence="16">WY2019</strain>
    </source>
</reference>
<feature type="region of interest" description="Disordered" evidence="15">
    <location>
        <begin position="506"/>
        <end position="542"/>
    </location>
</feature>
<keyword evidence="7 14" id="KW-0648">Protein biosynthesis</keyword>
<dbReference type="EC" id="6.1.1.2" evidence="3"/>
<comment type="subcellular location">
    <subcellularLocation>
        <location evidence="1">Mitochondrion matrix</location>
    </subcellularLocation>
</comment>
<gene>
    <name evidence="16" type="ORF">E5288_WYG006904</name>
</gene>
<evidence type="ECO:0000313" key="16">
    <source>
        <dbReference type="EMBL" id="MXQ79521.1"/>
    </source>
</evidence>
<dbReference type="Pfam" id="PF00579">
    <property type="entry name" value="tRNA-synt_1b"/>
    <property type="match status" value="1"/>
</dbReference>
<comment type="function">
    <text evidence="11">Catalyzes the attachment of tryptophan to tRNA(Trp) in a two-step reaction: tryptophan is first activated by ATP to form Trp-AMP and then transferred to the acceptor end of tRNA(Trp).</text>
</comment>
<dbReference type="Gene3D" id="3.40.50.620">
    <property type="entry name" value="HUPs"/>
    <property type="match status" value="1"/>
</dbReference>
<evidence type="ECO:0000256" key="11">
    <source>
        <dbReference type="ARBA" id="ARBA00059972"/>
    </source>
</evidence>
<evidence type="ECO:0000256" key="2">
    <source>
        <dbReference type="ARBA" id="ARBA00005594"/>
    </source>
</evidence>
<dbReference type="NCBIfam" id="TIGR00233">
    <property type="entry name" value="trpS"/>
    <property type="match status" value="1"/>
</dbReference>
<evidence type="ECO:0000256" key="3">
    <source>
        <dbReference type="ARBA" id="ARBA00013161"/>
    </source>
</evidence>
<evidence type="ECO:0000256" key="10">
    <source>
        <dbReference type="ARBA" id="ARBA00049929"/>
    </source>
</evidence>
<keyword evidence="5 14" id="KW-0547">Nucleotide-binding</keyword>
<organism evidence="16 17">
    <name type="scientific">Bos mutus</name>
    <name type="common">wild yak</name>
    <dbReference type="NCBI Taxonomy" id="72004"/>
    <lineage>
        <taxon>Eukaryota</taxon>
        <taxon>Metazoa</taxon>
        <taxon>Chordata</taxon>
        <taxon>Craniata</taxon>
        <taxon>Vertebrata</taxon>
        <taxon>Euteleostomi</taxon>
        <taxon>Mammalia</taxon>
        <taxon>Eutheria</taxon>
        <taxon>Laurasiatheria</taxon>
        <taxon>Artiodactyla</taxon>
        <taxon>Ruminantia</taxon>
        <taxon>Pecora</taxon>
        <taxon>Bovidae</taxon>
        <taxon>Bovinae</taxon>
        <taxon>Bos</taxon>
    </lineage>
</organism>
<dbReference type="InterPro" id="IPR050203">
    <property type="entry name" value="Trp-tRNA_synthetase"/>
</dbReference>
<dbReference type="EMBL" id="VBQZ03000002">
    <property type="protein sequence ID" value="MXQ79521.1"/>
    <property type="molecule type" value="Genomic_DNA"/>
</dbReference>
<dbReference type="FunFam" id="1.10.240.10:FF:000002">
    <property type="entry name" value="Tryptophan--tRNA ligase"/>
    <property type="match status" value="1"/>
</dbReference>
<feature type="compositionally biased region" description="Polar residues" evidence="15">
    <location>
        <begin position="476"/>
        <end position="485"/>
    </location>
</feature>
<evidence type="ECO:0000256" key="5">
    <source>
        <dbReference type="ARBA" id="ARBA00022741"/>
    </source>
</evidence>
<keyword evidence="6 14" id="KW-0067">ATP-binding</keyword>
<sequence length="568" mass="61503">MALHSMRKARECWNFIRALHQGPDAAPVPQKDAVKRIFSGIQPTGIPHLGNYLGAIESWVRLQDEHDSVLYSIVDLHSITVPQDPTILRQSILDMTAALLACGINPEKSILFQQSQVSEHTQLSWILTCMVRLPRLQHLHHWKAKTAKEKHNGTVGLLTYPVLQAADILLYKSTHVPVGEDQVQHMELVQDLAQSFNKKYGEFFPVPKSILTSMKKVKSLRDPSAKMSKSDPDKLATVRITDSPEEIVQKFRKAMTDFTSEVTYEPASRGGVSNLVAIHAAVAGLPVEEVVRRSAGMDTARYKLVVADAVIEKFAPIKSEIEKLKMNKDHLEKVLQVGSARAKELAYPVCQEVKKLDISSIFFSQILSVRISIPNNLESQAFNSLKAKAEKAAGRRPQTARPGVLTTSGRGREARDSWDSGLFPRPHAPEPEHPSLPCRASPSGSKTPGSRPQPCGDSIAKGGEGRGPCQALADSNRGNAGSGPQKSEVLVHKRVHSSVRSGAFLGWNPGIASGPPGRKAGPGRPPPARAGSGAAGGGAGSKIIGRTLRSRARDGNFCALCDARGLVS</sequence>
<dbReference type="PANTHER" id="PTHR43766:SF1">
    <property type="entry name" value="TRYPTOPHAN--TRNA LIGASE, MITOCHONDRIAL"/>
    <property type="match status" value="1"/>
</dbReference>
<evidence type="ECO:0000256" key="6">
    <source>
        <dbReference type="ARBA" id="ARBA00022840"/>
    </source>
</evidence>
<evidence type="ECO:0000313" key="17">
    <source>
        <dbReference type="Proteomes" id="UP000322234"/>
    </source>
</evidence>
<dbReference type="PRINTS" id="PR01039">
    <property type="entry name" value="TRNASYNTHTRP"/>
</dbReference>
<dbReference type="PROSITE" id="PS00178">
    <property type="entry name" value="AA_TRNA_LIGASE_I"/>
    <property type="match status" value="1"/>
</dbReference>
<dbReference type="GO" id="GO:0005759">
    <property type="term" value="C:mitochondrial matrix"/>
    <property type="evidence" value="ECO:0007669"/>
    <property type="project" value="UniProtKB-SubCell"/>
</dbReference>
<dbReference type="CDD" id="cd00806">
    <property type="entry name" value="TrpRS_core"/>
    <property type="match status" value="1"/>
</dbReference>
<comment type="similarity">
    <text evidence="2 14">Belongs to the class-I aminoacyl-tRNA synthetase family.</text>
</comment>
<evidence type="ECO:0000256" key="14">
    <source>
        <dbReference type="RuleBase" id="RU363036"/>
    </source>
</evidence>
<keyword evidence="4 14" id="KW-0436">Ligase</keyword>
<evidence type="ECO:0000256" key="1">
    <source>
        <dbReference type="ARBA" id="ARBA00004305"/>
    </source>
</evidence>
<keyword evidence="17" id="KW-1185">Reference proteome</keyword>
<dbReference type="Proteomes" id="UP000322234">
    <property type="component" value="Unassembled WGS sequence"/>
</dbReference>
<comment type="catalytic activity">
    <reaction evidence="10">
        <text>tRNA(Trp) + L-tryptophan + ATP = L-tryptophyl-tRNA(Trp) + AMP + diphosphate + H(+)</text>
        <dbReference type="Rhea" id="RHEA:24080"/>
        <dbReference type="Rhea" id="RHEA-COMP:9671"/>
        <dbReference type="Rhea" id="RHEA-COMP:9705"/>
        <dbReference type="ChEBI" id="CHEBI:15378"/>
        <dbReference type="ChEBI" id="CHEBI:30616"/>
        <dbReference type="ChEBI" id="CHEBI:33019"/>
        <dbReference type="ChEBI" id="CHEBI:57912"/>
        <dbReference type="ChEBI" id="CHEBI:78442"/>
        <dbReference type="ChEBI" id="CHEBI:78535"/>
        <dbReference type="ChEBI" id="CHEBI:456215"/>
        <dbReference type="EC" id="6.1.1.2"/>
    </reaction>
</comment>
<dbReference type="GO" id="GO:0005524">
    <property type="term" value="F:ATP binding"/>
    <property type="evidence" value="ECO:0007669"/>
    <property type="project" value="UniProtKB-KW"/>
</dbReference>
<protein>
    <recommendedName>
        <fullName evidence="12">Tryptophan--tRNA ligase, mitochondrial</fullName>
        <ecNumber evidence="3">6.1.1.2</ecNumber>
    </recommendedName>
    <alternativeName>
        <fullName evidence="13">(Mt)TrpRS</fullName>
    </alternativeName>
    <alternativeName>
        <fullName evidence="9">Tryptophanyl-tRNA synthetase</fullName>
    </alternativeName>
</protein>
<evidence type="ECO:0000256" key="12">
    <source>
        <dbReference type="ARBA" id="ARBA00069760"/>
    </source>
</evidence>
<proteinExistence type="inferred from homology"/>
<dbReference type="Gene3D" id="1.10.240.10">
    <property type="entry name" value="Tyrosyl-Transfer RNA Synthetase"/>
    <property type="match status" value="1"/>
</dbReference>
<dbReference type="FunFam" id="3.40.50.620:FF:000082">
    <property type="entry name" value="MSW1p Mitochondrial tryptophanyl-tRNA synthetase"/>
    <property type="match status" value="1"/>
</dbReference>
<dbReference type="InterPro" id="IPR014729">
    <property type="entry name" value="Rossmann-like_a/b/a_fold"/>
</dbReference>
<dbReference type="InterPro" id="IPR001412">
    <property type="entry name" value="aa-tRNA-synth_I_CS"/>
</dbReference>
<evidence type="ECO:0000256" key="4">
    <source>
        <dbReference type="ARBA" id="ARBA00022598"/>
    </source>
</evidence>
<evidence type="ECO:0000256" key="13">
    <source>
        <dbReference type="ARBA" id="ARBA00080951"/>
    </source>
</evidence>
<comment type="caution">
    <text evidence="16">The sequence shown here is derived from an EMBL/GenBank/DDBJ whole genome shotgun (WGS) entry which is preliminary data.</text>
</comment>
<dbReference type="GO" id="GO:0004830">
    <property type="term" value="F:tryptophan-tRNA ligase activity"/>
    <property type="evidence" value="ECO:0007669"/>
    <property type="project" value="UniProtKB-EC"/>
</dbReference>
<accession>A0A6B0QSB5</accession>
<dbReference type="SUPFAM" id="SSF52374">
    <property type="entry name" value="Nucleotidylyl transferase"/>
    <property type="match status" value="1"/>
</dbReference>
<keyword evidence="8 14" id="KW-0030">Aminoacyl-tRNA synthetase</keyword>
<dbReference type="GO" id="GO:0070183">
    <property type="term" value="P:mitochondrial tryptophanyl-tRNA aminoacylation"/>
    <property type="evidence" value="ECO:0007669"/>
    <property type="project" value="TreeGrafter"/>
</dbReference>
<name>A0A6B0QSB5_9CETA</name>
<evidence type="ECO:0000256" key="7">
    <source>
        <dbReference type="ARBA" id="ARBA00022917"/>
    </source>
</evidence>
<dbReference type="PANTHER" id="PTHR43766">
    <property type="entry name" value="TRYPTOPHAN--TRNA LIGASE, MITOCHONDRIAL"/>
    <property type="match status" value="1"/>
</dbReference>
<evidence type="ECO:0000256" key="8">
    <source>
        <dbReference type="ARBA" id="ARBA00023146"/>
    </source>
</evidence>